<evidence type="ECO:0000256" key="1">
    <source>
        <dbReference type="SAM" id="SignalP"/>
    </source>
</evidence>
<feature type="signal peptide" evidence="1">
    <location>
        <begin position="1"/>
        <end position="19"/>
    </location>
</feature>
<keyword evidence="1" id="KW-0732">Signal</keyword>
<reference evidence="2" key="1">
    <citation type="submission" date="2021-05" db="EMBL/GenBank/DDBJ databases">
        <authorList>
            <person name="Alioto T."/>
            <person name="Alioto T."/>
            <person name="Gomez Garrido J."/>
        </authorList>
    </citation>
    <scope>NUCLEOTIDE SEQUENCE</scope>
</reference>
<accession>A0A8D9EU74</accession>
<protein>
    <submittedName>
        <fullName evidence="2">Uncharacterized protein</fullName>
    </submittedName>
</protein>
<dbReference type="EMBL" id="HBUF01569311">
    <property type="protein sequence ID" value="CAG6765837.1"/>
    <property type="molecule type" value="Transcribed_RNA"/>
</dbReference>
<organism evidence="2">
    <name type="scientific">Cacopsylla melanoneura</name>
    <dbReference type="NCBI Taxonomy" id="428564"/>
    <lineage>
        <taxon>Eukaryota</taxon>
        <taxon>Metazoa</taxon>
        <taxon>Ecdysozoa</taxon>
        <taxon>Arthropoda</taxon>
        <taxon>Hexapoda</taxon>
        <taxon>Insecta</taxon>
        <taxon>Pterygota</taxon>
        <taxon>Neoptera</taxon>
        <taxon>Paraneoptera</taxon>
        <taxon>Hemiptera</taxon>
        <taxon>Sternorrhyncha</taxon>
        <taxon>Psylloidea</taxon>
        <taxon>Psyllidae</taxon>
        <taxon>Psyllinae</taxon>
        <taxon>Cacopsylla</taxon>
    </lineage>
</organism>
<name>A0A8D9EU74_9HEMI</name>
<dbReference type="AlphaFoldDB" id="A0A8D9EU74"/>
<evidence type="ECO:0000313" key="2">
    <source>
        <dbReference type="EMBL" id="CAG6765837.1"/>
    </source>
</evidence>
<proteinExistence type="predicted"/>
<feature type="chain" id="PRO_5034298899" evidence="1">
    <location>
        <begin position="20"/>
        <end position="165"/>
    </location>
</feature>
<sequence>MQLLNIALGIVIVLVYVNAESTAPEKPVELSITPAKAIPVPDETDKILPYVVKKYFQVTGKKIIASSIKNRLPFFDSPDYKEQFDALVSEYRLSLMSCRKIIYSYPFKLFKIIKENPSEQEITKMIKIVDNGTCLELMGGRNLAFDTTTTTSFATTRITSKLDLA</sequence>